<organism evidence="4">
    <name type="scientific">hydrothermal vent metagenome</name>
    <dbReference type="NCBI Taxonomy" id="652676"/>
    <lineage>
        <taxon>unclassified sequences</taxon>
        <taxon>metagenomes</taxon>
        <taxon>ecological metagenomes</taxon>
    </lineage>
</organism>
<protein>
    <recommendedName>
        <fullName evidence="5">Glycosyltransferase</fullName>
    </recommendedName>
</protein>
<dbReference type="Pfam" id="PF00535">
    <property type="entry name" value="Glycos_transf_2"/>
    <property type="match status" value="1"/>
</dbReference>
<evidence type="ECO:0008006" key="5">
    <source>
        <dbReference type="Google" id="ProtNLM"/>
    </source>
</evidence>
<feature type="domain" description="Galactosyltransferase C-terminal" evidence="3">
    <location>
        <begin position="200"/>
        <end position="239"/>
    </location>
</feature>
<dbReference type="GO" id="GO:0016740">
    <property type="term" value="F:transferase activity"/>
    <property type="evidence" value="ECO:0007669"/>
    <property type="project" value="UniProtKB-KW"/>
</dbReference>
<dbReference type="AlphaFoldDB" id="A0A3B0S8U6"/>
<evidence type="ECO:0000259" key="2">
    <source>
        <dbReference type="Pfam" id="PF00535"/>
    </source>
</evidence>
<sequence>MSRWFVGPENDYRGVRDSAPDPLPTVSVIIPVYNRPDLLGRTLAGLRAQSYPQELLSVVVADDGSDVPIKPVVDAAGDRVSYVSQSRRGYGAGRARNLGARFASGDVLIFVDADCVPHPDLVARHAEWHRYAGNLVVIGNRRHADTTGIPADTFASGEADWPTLLASATSAETSATRDWRTLFYRRTSNLRAGDEVFRSLVSSNFSVRAPLFASVGGFDESFDRWGGEDTELGWRLFNHAAVFVPDNDAVVVHQVQQDEGEGDWRDTDRHLNDAIIRRKIPHPFYRKPAPGVIFDVPRVSWIIVDPIDKRIDDLLVQLRRQVADDAEFIIVGDTPKIQSLGELTAGDPRVLTVTPADGGVVGAIRRSRGAQVAFLNGWASLDHRLIGRSLRRLDGRPRAGIVRSAYQIPTPGTATVFATPEDIASIDAGWGPFPVYALVRRRELMKALHSGVATETLWGWVSDRVETEVLRDPLVGVPQVSRDLEMPEAYPPITGERTRLLDDLSRGGGGAAARTALRYAKHKAQRRPYVSIGASPATPVVANRLETGERRRVFYVGWLGRNNLGDEAMFSAIQRVMPEADIGPEVERPHTLMLGGGTLINRHTYLAW</sequence>
<name>A0A3B0S8U6_9ZZZZ</name>
<dbReference type="InterPro" id="IPR029044">
    <property type="entry name" value="Nucleotide-diphossugar_trans"/>
</dbReference>
<evidence type="ECO:0000313" key="4">
    <source>
        <dbReference type="EMBL" id="VAW00373.1"/>
    </source>
</evidence>
<gene>
    <name evidence="4" type="ORF">MNBD_ACTINO02-3155</name>
</gene>
<keyword evidence="1" id="KW-0808">Transferase</keyword>
<accession>A0A3B0S8U6</accession>
<dbReference type="Pfam" id="PF02709">
    <property type="entry name" value="Glyco_transf_7C"/>
    <property type="match status" value="1"/>
</dbReference>
<dbReference type="InterPro" id="IPR050834">
    <property type="entry name" value="Glycosyltransf_2"/>
</dbReference>
<dbReference type="EMBL" id="UOEK01000185">
    <property type="protein sequence ID" value="VAW00373.1"/>
    <property type="molecule type" value="Genomic_DNA"/>
</dbReference>
<feature type="non-terminal residue" evidence="4">
    <location>
        <position position="608"/>
    </location>
</feature>
<evidence type="ECO:0000256" key="1">
    <source>
        <dbReference type="ARBA" id="ARBA00022679"/>
    </source>
</evidence>
<dbReference type="InterPro" id="IPR001173">
    <property type="entry name" value="Glyco_trans_2-like"/>
</dbReference>
<evidence type="ECO:0000259" key="3">
    <source>
        <dbReference type="Pfam" id="PF02709"/>
    </source>
</evidence>
<proteinExistence type="predicted"/>
<dbReference type="SUPFAM" id="SSF53448">
    <property type="entry name" value="Nucleotide-diphospho-sugar transferases"/>
    <property type="match status" value="1"/>
</dbReference>
<reference evidence="4" key="1">
    <citation type="submission" date="2018-06" db="EMBL/GenBank/DDBJ databases">
        <authorList>
            <person name="Zhirakovskaya E."/>
        </authorList>
    </citation>
    <scope>NUCLEOTIDE SEQUENCE</scope>
</reference>
<dbReference type="InterPro" id="IPR027791">
    <property type="entry name" value="Galactosyl_T_C"/>
</dbReference>
<dbReference type="PANTHER" id="PTHR43685">
    <property type="entry name" value="GLYCOSYLTRANSFERASE"/>
    <property type="match status" value="1"/>
</dbReference>
<dbReference type="PANTHER" id="PTHR43685:SF3">
    <property type="entry name" value="SLR2126 PROTEIN"/>
    <property type="match status" value="1"/>
</dbReference>
<feature type="domain" description="Glycosyltransferase 2-like" evidence="2">
    <location>
        <begin position="27"/>
        <end position="145"/>
    </location>
</feature>
<dbReference type="Gene3D" id="3.90.550.10">
    <property type="entry name" value="Spore Coat Polysaccharide Biosynthesis Protein SpsA, Chain A"/>
    <property type="match status" value="1"/>
</dbReference>